<organism evidence="2 3">
    <name type="scientific">Corynebacterium nasicanis</name>
    <dbReference type="NCBI Taxonomy" id="1448267"/>
    <lineage>
        <taxon>Bacteria</taxon>
        <taxon>Bacillati</taxon>
        <taxon>Actinomycetota</taxon>
        <taxon>Actinomycetes</taxon>
        <taxon>Mycobacteriales</taxon>
        <taxon>Corynebacteriaceae</taxon>
        <taxon>Corynebacterium</taxon>
    </lineage>
</organism>
<sequence>MTCVETIETVESIEKLIREEMLSLQLAAEERLVSLREFLGEIQSAEDFAQLEECEQRVPLRLTALTGRFGEVLDSLEDRLEAAEEGIIQQFLENRLEEVAEEEPSDTAAEFVEAPPPSDLVQRLRSFLAEAELTQPSLEIAQQKLILARTVLQALRESQSEGGGDAAPEFLEVERQDIADLSPIVVDLALLVSRLSGTGTVQEPGESRDSIDPAAVEEVDIAEDQPQAGQTLTPLSPGDIARFEEDYYRHVALFQQLLKTATTDSHFHELIEFKEQLDTRRNDLGEWRTHRGFAGETPLLFADTFTGASRSESHVRVKTRKKRKKKGAQKQEKERKYTSAEVSKILRDLTNPRRPSRAVGRKGNFNGKIFLTSGQINPRANKRKGDW</sequence>
<reference evidence="3" key="1">
    <citation type="journal article" date="2019" name="Int. J. Syst. Evol. Microbiol.">
        <title>The Global Catalogue of Microorganisms (GCM) 10K type strain sequencing project: providing services to taxonomists for standard genome sequencing and annotation.</title>
        <authorList>
            <consortium name="The Broad Institute Genomics Platform"/>
            <consortium name="The Broad Institute Genome Sequencing Center for Infectious Disease"/>
            <person name="Wu L."/>
            <person name="Ma J."/>
        </authorList>
    </citation>
    <scope>NUCLEOTIDE SEQUENCE [LARGE SCALE GENOMIC DNA]</scope>
    <source>
        <strain evidence="3">CCUG 51943</strain>
    </source>
</reference>
<proteinExistence type="predicted"/>
<evidence type="ECO:0000256" key="1">
    <source>
        <dbReference type="SAM" id="MobiDB-lite"/>
    </source>
</evidence>
<comment type="caution">
    <text evidence="2">The sequence shown here is derived from an EMBL/GenBank/DDBJ whole genome shotgun (WGS) entry which is preliminary data.</text>
</comment>
<dbReference type="Proteomes" id="UP001596244">
    <property type="component" value="Unassembled WGS sequence"/>
</dbReference>
<accession>A0ABW1QBU1</accession>
<feature type="compositionally biased region" description="Basic and acidic residues" evidence="1">
    <location>
        <begin position="329"/>
        <end position="351"/>
    </location>
</feature>
<dbReference type="EMBL" id="JBHSQE010000003">
    <property type="protein sequence ID" value="MFC6146413.1"/>
    <property type="molecule type" value="Genomic_DNA"/>
</dbReference>
<evidence type="ECO:0000313" key="3">
    <source>
        <dbReference type="Proteomes" id="UP001596244"/>
    </source>
</evidence>
<dbReference type="RefSeq" id="WP_377000918.1">
    <property type="nucleotide sequence ID" value="NZ_JBHSQE010000003.1"/>
</dbReference>
<evidence type="ECO:0000313" key="2">
    <source>
        <dbReference type="EMBL" id="MFC6146413.1"/>
    </source>
</evidence>
<gene>
    <name evidence="2" type="ORF">ACFPUZ_06290</name>
</gene>
<name>A0ABW1QBU1_9CORY</name>
<feature type="compositionally biased region" description="Basic residues" evidence="1">
    <location>
        <begin position="316"/>
        <end position="328"/>
    </location>
</feature>
<feature type="region of interest" description="Disordered" evidence="1">
    <location>
        <begin position="311"/>
        <end position="387"/>
    </location>
</feature>
<keyword evidence="3" id="KW-1185">Reference proteome</keyword>
<protein>
    <submittedName>
        <fullName evidence="2">Uncharacterized protein</fullName>
    </submittedName>
</protein>